<dbReference type="GO" id="GO:0015074">
    <property type="term" value="P:DNA integration"/>
    <property type="evidence" value="ECO:0007669"/>
    <property type="project" value="TreeGrafter"/>
</dbReference>
<protein>
    <submittedName>
        <fullName evidence="2">Histone-lysine N-methyltransferase SETMAR</fullName>
    </submittedName>
</protein>
<reference evidence="2" key="1">
    <citation type="submission" date="2020-08" db="EMBL/GenBank/DDBJ databases">
        <title>Multicomponent nature underlies the extraordinary mechanical properties of spider dragline silk.</title>
        <authorList>
            <person name="Kono N."/>
            <person name="Nakamura H."/>
            <person name="Mori M."/>
            <person name="Yoshida Y."/>
            <person name="Ohtoshi R."/>
            <person name="Malay A.D."/>
            <person name="Moran D.A.P."/>
            <person name="Tomita M."/>
            <person name="Numata K."/>
            <person name="Arakawa K."/>
        </authorList>
    </citation>
    <scope>NUCLEOTIDE SEQUENCE</scope>
</reference>
<evidence type="ECO:0000259" key="1">
    <source>
        <dbReference type="Pfam" id="PF17906"/>
    </source>
</evidence>
<name>A0A8X6RI61_TRICX</name>
<dbReference type="PANTHER" id="PTHR46060:SF2">
    <property type="entry name" value="HISTONE-LYSINE N-METHYLTRANSFERASE SETMAR"/>
    <property type="match status" value="1"/>
</dbReference>
<feature type="domain" description="Mos1 transposase HTH" evidence="1">
    <location>
        <begin position="56"/>
        <end position="90"/>
    </location>
</feature>
<dbReference type="Proteomes" id="UP000887159">
    <property type="component" value="Unassembled WGS sequence"/>
</dbReference>
<sequence>MAFLHSDFRRDPPVFLGGLLFCSLAHDGRDALEWNECRLFRGRNTKERVPCVEVIGKNASQDHKNLCAVYGDEALKKRQCQNRFAKFRSGGFSLKDEKRSGRPVEVDDDVIKAIFQCFSNHMTLTTSYAASTRGETQTSLGVHFPYGSLRLYKSLSVTVFSIWKVNISL</sequence>
<organism evidence="2 3">
    <name type="scientific">Trichonephila clavipes</name>
    <name type="common">Golden silk orbweaver</name>
    <name type="synonym">Nephila clavipes</name>
    <dbReference type="NCBI Taxonomy" id="2585209"/>
    <lineage>
        <taxon>Eukaryota</taxon>
        <taxon>Metazoa</taxon>
        <taxon>Ecdysozoa</taxon>
        <taxon>Arthropoda</taxon>
        <taxon>Chelicerata</taxon>
        <taxon>Arachnida</taxon>
        <taxon>Araneae</taxon>
        <taxon>Araneomorphae</taxon>
        <taxon>Entelegynae</taxon>
        <taxon>Araneoidea</taxon>
        <taxon>Nephilidae</taxon>
        <taxon>Trichonephila</taxon>
    </lineage>
</organism>
<dbReference type="GO" id="GO:0005634">
    <property type="term" value="C:nucleus"/>
    <property type="evidence" value="ECO:0007669"/>
    <property type="project" value="TreeGrafter"/>
</dbReference>
<proteinExistence type="predicted"/>
<evidence type="ECO:0000313" key="3">
    <source>
        <dbReference type="Proteomes" id="UP000887159"/>
    </source>
</evidence>
<dbReference type="GO" id="GO:0000729">
    <property type="term" value="P:DNA double-strand break processing"/>
    <property type="evidence" value="ECO:0007669"/>
    <property type="project" value="TreeGrafter"/>
</dbReference>
<dbReference type="GO" id="GO:0042800">
    <property type="term" value="F:histone H3K4 methyltransferase activity"/>
    <property type="evidence" value="ECO:0007669"/>
    <property type="project" value="TreeGrafter"/>
</dbReference>
<dbReference type="GO" id="GO:0003697">
    <property type="term" value="F:single-stranded DNA binding"/>
    <property type="evidence" value="ECO:0007669"/>
    <property type="project" value="TreeGrafter"/>
</dbReference>
<evidence type="ECO:0000313" key="2">
    <source>
        <dbReference type="EMBL" id="GFX89877.1"/>
    </source>
</evidence>
<dbReference type="GO" id="GO:0035861">
    <property type="term" value="C:site of double-strand break"/>
    <property type="evidence" value="ECO:0007669"/>
    <property type="project" value="TreeGrafter"/>
</dbReference>
<dbReference type="PANTHER" id="PTHR46060">
    <property type="entry name" value="MARINER MOS1 TRANSPOSASE-LIKE PROTEIN"/>
    <property type="match status" value="1"/>
</dbReference>
<dbReference type="EMBL" id="BMAU01021084">
    <property type="protein sequence ID" value="GFX89877.1"/>
    <property type="molecule type" value="Genomic_DNA"/>
</dbReference>
<accession>A0A8X6RI61</accession>
<dbReference type="InterPro" id="IPR052709">
    <property type="entry name" value="Transposase-MT_Hybrid"/>
</dbReference>
<dbReference type="GO" id="GO:0046975">
    <property type="term" value="F:histone H3K36 methyltransferase activity"/>
    <property type="evidence" value="ECO:0007669"/>
    <property type="project" value="TreeGrafter"/>
</dbReference>
<dbReference type="GO" id="GO:0044774">
    <property type="term" value="P:mitotic DNA integrity checkpoint signaling"/>
    <property type="evidence" value="ECO:0007669"/>
    <property type="project" value="TreeGrafter"/>
</dbReference>
<dbReference type="AlphaFoldDB" id="A0A8X6RI61"/>
<dbReference type="GO" id="GO:0003690">
    <property type="term" value="F:double-stranded DNA binding"/>
    <property type="evidence" value="ECO:0007669"/>
    <property type="project" value="TreeGrafter"/>
</dbReference>
<dbReference type="Gene3D" id="1.10.10.1450">
    <property type="match status" value="1"/>
</dbReference>
<dbReference type="GO" id="GO:0006303">
    <property type="term" value="P:double-strand break repair via nonhomologous end joining"/>
    <property type="evidence" value="ECO:0007669"/>
    <property type="project" value="TreeGrafter"/>
</dbReference>
<dbReference type="GO" id="GO:0031297">
    <property type="term" value="P:replication fork processing"/>
    <property type="evidence" value="ECO:0007669"/>
    <property type="project" value="TreeGrafter"/>
</dbReference>
<comment type="caution">
    <text evidence="2">The sequence shown here is derived from an EMBL/GenBank/DDBJ whole genome shotgun (WGS) entry which is preliminary data.</text>
</comment>
<gene>
    <name evidence="2" type="primary">X975_06595</name>
    <name evidence="2" type="ORF">TNCV_1535241</name>
</gene>
<dbReference type="GO" id="GO:0044547">
    <property type="term" value="F:DNA topoisomerase binding"/>
    <property type="evidence" value="ECO:0007669"/>
    <property type="project" value="TreeGrafter"/>
</dbReference>
<dbReference type="GO" id="GO:0000793">
    <property type="term" value="C:condensed chromosome"/>
    <property type="evidence" value="ECO:0007669"/>
    <property type="project" value="TreeGrafter"/>
</dbReference>
<dbReference type="InterPro" id="IPR041426">
    <property type="entry name" value="Mos1_HTH"/>
</dbReference>
<keyword evidence="3" id="KW-1185">Reference proteome</keyword>
<dbReference type="GO" id="GO:0000014">
    <property type="term" value="F:single-stranded DNA endodeoxyribonuclease activity"/>
    <property type="evidence" value="ECO:0007669"/>
    <property type="project" value="TreeGrafter"/>
</dbReference>
<dbReference type="Pfam" id="PF17906">
    <property type="entry name" value="HTH_48"/>
    <property type="match status" value="1"/>
</dbReference>